<keyword evidence="5 9" id="KW-0812">Transmembrane</keyword>
<name>A0A377FQ36_9BACL</name>
<comment type="similarity">
    <text evidence="8">Belongs to the glycosyltransferase 2 family. GtrB subfamily.</text>
</comment>
<dbReference type="OrthoDB" id="9807778at2"/>
<dbReference type="Gene3D" id="3.90.550.10">
    <property type="entry name" value="Spore Coat Polysaccharide Biosynthesis Protein SpsA, Chain A"/>
    <property type="match status" value="1"/>
</dbReference>
<evidence type="ECO:0000256" key="2">
    <source>
        <dbReference type="ARBA" id="ARBA00022475"/>
    </source>
</evidence>
<evidence type="ECO:0000259" key="10">
    <source>
        <dbReference type="Pfam" id="PF00535"/>
    </source>
</evidence>
<dbReference type="CDD" id="cd04187">
    <property type="entry name" value="DPM1_like_bac"/>
    <property type="match status" value="1"/>
</dbReference>
<sequence>MNVISFILPAYNEEKNIPLIFEAIREQFEGSTYDYEIVFINDASSDNTLDAIKQLAHRHTEVRYVSFSRNFGKEAAILAGLQHVTGDAAILMDTDLQHPPALIPQMIAGYEEGYDQVIAKRDRTGESGVRKLASQTYYKLINKIVDVELEDGVGDFRLLSREAIDALLRMNENHRFSKGLFSWIGMEQKIVTYENVLRQNGETKWSFNQLFNYGIDGLISFNSKPLRFCFYTGVSILMLSMLYILFTLFGIIQDGVETPGYFTLISAILLLGGIQLVSLGIIGEYVGRIYFETKQRPAYLIQETNMQRKSVNEQAKGRVYKIHRHRGN</sequence>
<keyword evidence="6 9" id="KW-1133">Transmembrane helix</keyword>
<keyword evidence="2" id="KW-1003">Cell membrane</keyword>
<dbReference type="Pfam" id="PF00535">
    <property type="entry name" value="Glycos_transf_2"/>
    <property type="match status" value="1"/>
</dbReference>
<evidence type="ECO:0000313" key="12">
    <source>
        <dbReference type="Proteomes" id="UP000254060"/>
    </source>
</evidence>
<dbReference type="AlphaFoldDB" id="A0A377FQ36"/>
<dbReference type="SUPFAM" id="SSF53448">
    <property type="entry name" value="Nucleotide-diphospho-sugar transferases"/>
    <property type="match status" value="1"/>
</dbReference>
<evidence type="ECO:0000256" key="1">
    <source>
        <dbReference type="ARBA" id="ARBA00004651"/>
    </source>
</evidence>
<evidence type="ECO:0000256" key="7">
    <source>
        <dbReference type="ARBA" id="ARBA00023136"/>
    </source>
</evidence>
<keyword evidence="4 11" id="KW-0808">Transferase</keyword>
<dbReference type="PANTHER" id="PTHR48090">
    <property type="entry name" value="UNDECAPRENYL-PHOSPHATE 4-DEOXY-4-FORMAMIDO-L-ARABINOSE TRANSFERASE-RELATED"/>
    <property type="match status" value="1"/>
</dbReference>
<evidence type="ECO:0000256" key="9">
    <source>
        <dbReference type="SAM" id="Phobius"/>
    </source>
</evidence>
<dbReference type="EMBL" id="UGGP01000001">
    <property type="protein sequence ID" value="STO06937.1"/>
    <property type="molecule type" value="Genomic_DNA"/>
</dbReference>
<dbReference type="EC" id="2.4.1.-" evidence="11"/>
<dbReference type="Proteomes" id="UP000254060">
    <property type="component" value="Unassembled WGS sequence"/>
</dbReference>
<dbReference type="PANTHER" id="PTHR48090:SF8">
    <property type="entry name" value="GLYCOSYLTRANSFERASE CSBB-RELATED"/>
    <property type="match status" value="1"/>
</dbReference>
<dbReference type="GO" id="GO:0016757">
    <property type="term" value="F:glycosyltransferase activity"/>
    <property type="evidence" value="ECO:0007669"/>
    <property type="project" value="UniProtKB-KW"/>
</dbReference>
<proteinExistence type="inferred from homology"/>
<reference evidence="11 12" key="1">
    <citation type="submission" date="2018-06" db="EMBL/GenBank/DDBJ databases">
        <authorList>
            <consortium name="Pathogen Informatics"/>
            <person name="Doyle S."/>
        </authorList>
    </citation>
    <scope>NUCLEOTIDE SEQUENCE [LARGE SCALE GENOMIC DNA]</scope>
    <source>
        <strain evidence="11 12">NCTC13163</strain>
    </source>
</reference>
<dbReference type="InterPro" id="IPR029044">
    <property type="entry name" value="Nucleotide-diphossugar_trans"/>
</dbReference>
<keyword evidence="3 11" id="KW-0328">Glycosyltransferase</keyword>
<evidence type="ECO:0000256" key="5">
    <source>
        <dbReference type="ARBA" id="ARBA00022692"/>
    </source>
</evidence>
<dbReference type="STRING" id="1397694.GCA_000702585_00797"/>
<dbReference type="RefSeq" id="WP_024371250.1">
    <property type="nucleotide sequence ID" value="NZ_UGGP01000001.1"/>
</dbReference>
<dbReference type="GO" id="GO:0005886">
    <property type="term" value="C:plasma membrane"/>
    <property type="evidence" value="ECO:0007669"/>
    <property type="project" value="UniProtKB-SubCell"/>
</dbReference>
<feature type="transmembrane region" description="Helical" evidence="9">
    <location>
        <begin position="228"/>
        <end position="252"/>
    </location>
</feature>
<gene>
    <name evidence="11" type="primary">yfdH</name>
    <name evidence="11" type="ORF">NCTC13163_00278</name>
</gene>
<dbReference type="InterPro" id="IPR001173">
    <property type="entry name" value="Glyco_trans_2-like"/>
</dbReference>
<evidence type="ECO:0000256" key="4">
    <source>
        <dbReference type="ARBA" id="ARBA00022679"/>
    </source>
</evidence>
<evidence type="ECO:0000256" key="8">
    <source>
        <dbReference type="ARBA" id="ARBA00038152"/>
    </source>
</evidence>
<evidence type="ECO:0000313" key="11">
    <source>
        <dbReference type="EMBL" id="STO06937.1"/>
    </source>
</evidence>
<feature type="transmembrane region" description="Helical" evidence="9">
    <location>
        <begin position="264"/>
        <end position="286"/>
    </location>
</feature>
<dbReference type="FunFam" id="3.90.550.10:FF:000079">
    <property type="entry name" value="Probable glycosyl transferase"/>
    <property type="match status" value="1"/>
</dbReference>
<organism evidence="11 12">
    <name type="scientific">Exiguobacterium aurantiacum</name>
    <dbReference type="NCBI Taxonomy" id="33987"/>
    <lineage>
        <taxon>Bacteria</taxon>
        <taxon>Bacillati</taxon>
        <taxon>Bacillota</taxon>
        <taxon>Bacilli</taxon>
        <taxon>Bacillales</taxon>
        <taxon>Bacillales Family XII. Incertae Sedis</taxon>
        <taxon>Exiguobacterium</taxon>
    </lineage>
</organism>
<protein>
    <submittedName>
        <fullName evidence="11">Bactoprenol glucosyl transferase homolog from prophage CPS-53</fullName>
        <ecNumber evidence="11">2.4.1.-</ecNumber>
    </submittedName>
</protein>
<evidence type="ECO:0000256" key="6">
    <source>
        <dbReference type="ARBA" id="ARBA00022989"/>
    </source>
</evidence>
<dbReference type="InterPro" id="IPR050256">
    <property type="entry name" value="Glycosyltransferase_2"/>
</dbReference>
<feature type="domain" description="Glycosyltransferase 2-like" evidence="10">
    <location>
        <begin position="5"/>
        <end position="167"/>
    </location>
</feature>
<comment type="subcellular location">
    <subcellularLocation>
        <location evidence="1">Cell membrane</location>
        <topology evidence="1">Multi-pass membrane protein</topology>
    </subcellularLocation>
</comment>
<keyword evidence="7 9" id="KW-0472">Membrane</keyword>
<evidence type="ECO:0000256" key="3">
    <source>
        <dbReference type="ARBA" id="ARBA00022676"/>
    </source>
</evidence>
<accession>A0A377FQ36</accession>